<dbReference type="OrthoDB" id="6359816at2759"/>
<dbReference type="InterPro" id="IPR011333">
    <property type="entry name" value="SKP1/BTB/POZ_sf"/>
</dbReference>
<dbReference type="InterPro" id="IPR000210">
    <property type="entry name" value="BTB/POZ_dom"/>
</dbReference>
<evidence type="ECO:0000313" key="2">
    <source>
        <dbReference type="EMBL" id="KAF2091241.1"/>
    </source>
</evidence>
<evidence type="ECO:0000313" key="3">
    <source>
        <dbReference type="Proteomes" id="UP000799776"/>
    </source>
</evidence>
<dbReference type="Gene3D" id="3.30.710.10">
    <property type="entry name" value="Potassium Channel Kv1.1, Chain A"/>
    <property type="match status" value="1"/>
</dbReference>
<dbReference type="PROSITE" id="PS50097">
    <property type="entry name" value="BTB"/>
    <property type="match status" value="1"/>
</dbReference>
<feature type="domain" description="BTB" evidence="1">
    <location>
        <begin position="36"/>
        <end position="104"/>
    </location>
</feature>
<reference evidence="2" key="1">
    <citation type="journal article" date="2020" name="Stud. Mycol.">
        <title>101 Dothideomycetes genomes: a test case for predicting lifestyles and emergence of pathogens.</title>
        <authorList>
            <person name="Haridas S."/>
            <person name="Albert R."/>
            <person name="Binder M."/>
            <person name="Bloem J."/>
            <person name="Labutti K."/>
            <person name="Salamov A."/>
            <person name="Andreopoulos B."/>
            <person name="Baker S."/>
            <person name="Barry K."/>
            <person name="Bills G."/>
            <person name="Bluhm B."/>
            <person name="Cannon C."/>
            <person name="Castanera R."/>
            <person name="Culley D."/>
            <person name="Daum C."/>
            <person name="Ezra D."/>
            <person name="Gonzalez J."/>
            <person name="Henrissat B."/>
            <person name="Kuo A."/>
            <person name="Liang C."/>
            <person name="Lipzen A."/>
            <person name="Lutzoni F."/>
            <person name="Magnuson J."/>
            <person name="Mondo S."/>
            <person name="Nolan M."/>
            <person name="Ohm R."/>
            <person name="Pangilinan J."/>
            <person name="Park H.-J."/>
            <person name="Ramirez L."/>
            <person name="Alfaro M."/>
            <person name="Sun H."/>
            <person name="Tritt A."/>
            <person name="Yoshinaga Y."/>
            <person name="Zwiers L.-H."/>
            <person name="Turgeon B."/>
            <person name="Goodwin S."/>
            <person name="Spatafora J."/>
            <person name="Crous P."/>
            <person name="Grigoriev I."/>
        </authorList>
    </citation>
    <scope>NUCLEOTIDE SEQUENCE</scope>
    <source>
        <strain evidence="2">CBS 121410</strain>
    </source>
</reference>
<dbReference type="PANTHER" id="PTHR47843">
    <property type="entry name" value="BTB DOMAIN-CONTAINING PROTEIN-RELATED"/>
    <property type="match status" value="1"/>
</dbReference>
<sequence>MRTHKDPHCLARLRYSGAHGHFEASDSKLLSSGEFSDVVLKARNGDVYHLHKAILCFRSPFFYKAMTSGFKESHTGVVNMSNDDPYIVNALVDYMYKGDYAASQHNAKACLDFCSINRIYRCIRFHIEMYCLGNLYVIPGLQDEARRRFAATLEKMAGNKVSVDFLSTVKAVYETTPEQDRGLRSLVIKFARDQYEELLRNAMIKQAFTALQHAVPDFAADLEHEFEKANEALLDIAPTLVSIWGRCPACDSPVDAFTTVGDACADCDHPILIWRGDNYDFRVHLDWSTNSDDANDVDD</sequence>
<dbReference type="SMART" id="SM00225">
    <property type="entry name" value="BTB"/>
    <property type="match status" value="1"/>
</dbReference>
<dbReference type="Pfam" id="PF00651">
    <property type="entry name" value="BTB"/>
    <property type="match status" value="1"/>
</dbReference>
<dbReference type="CDD" id="cd18186">
    <property type="entry name" value="BTB_POZ_ZBTB_KLHL-like"/>
    <property type="match status" value="1"/>
</dbReference>
<dbReference type="PANTHER" id="PTHR47843:SF5">
    <property type="entry name" value="BTB_POZ DOMAIN PROTEIN"/>
    <property type="match status" value="1"/>
</dbReference>
<dbReference type="Proteomes" id="UP000799776">
    <property type="component" value="Unassembled WGS sequence"/>
</dbReference>
<name>A0A9P4LY50_9PEZI</name>
<organism evidence="2 3">
    <name type="scientific">Saccharata proteae CBS 121410</name>
    <dbReference type="NCBI Taxonomy" id="1314787"/>
    <lineage>
        <taxon>Eukaryota</taxon>
        <taxon>Fungi</taxon>
        <taxon>Dikarya</taxon>
        <taxon>Ascomycota</taxon>
        <taxon>Pezizomycotina</taxon>
        <taxon>Dothideomycetes</taxon>
        <taxon>Dothideomycetes incertae sedis</taxon>
        <taxon>Botryosphaeriales</taxon>
        <taxon>Saccharataceae</taxon>
        <taxon>Saccharata</taxon>
    </lineage>
</organism>
<protein>
    <submittedName>
        <fullName evidence="2">POZ domain-containing protein</fullName>
    </submittedName>
</protein>
<proteinExistence type="predicted"/>
<keyword evidence="3" id="KW-1185">Reference proteome</keyword>
<evidence type="ECO:0000259" key="1">
    <source>
        <dbReference type="PROSITE" id="PS50097"/>
    </source>
</evidence>
<accession>A0A9P4LY50</accession>
<dbReference type="SUPFAM" id="SSF54695">
    <property type="entry name" value="POZ domain"/>
    <property type="match status" value="1"/>
</dbReference>
<comment type="caution">
    <text evidence="2">The sequence shown here is derived from an EMBL/GenBank/DDBJ whole genome shotgun (WGS) entry which is preliminary data.</text>
</comment>
<dbReference type="EMBL" id="ML978712">
    <property type="protein sequence ID" value="KAF2091241.1"/>
    <property type="molecule type" value="Genomic_DNA"/>
</dbReference>
<dbReference type="AlphaFoldDB" id="A0A9P4LY50"/>
<gene>
    <name evidence="2" type="ORF">K490DRAFT_62561</name>
</gene>